<evidence type="ECO:0000313" key="3">
    <source>
        <dbReference type="EMBL" id="KGE50348.1"/>
    </source>
</evidence>
<dbReference type="HOGENOM" id="CLU_785136_0_0_6"/>
<organism evidence="3 4">
    <name type="scientific">Xanthomonas axonopodis pv. vasculorum</name>
    <dbReference type="NCBI Taxonomy" id="325777"/>
    <lineage>
        <taxon>Bacteria</taxon>
        <taxon>Pseudomonadati</taxon>
        <taxon>Pseudomonadota</taxon>
        <taxon>Gammaproteobacteria</taxon>
        <taxon>Lysobacterales</taxon>
        <taxon>Lysobacteraceae</taxon>
        <taxon>Xanthomonas</taxon>
    </lineage>
</organism>
<feature type="coiled-coil region" evidence="1">
    <location>
        <begin position="249"/>
        <end position="283"/>
    </location>
</feature>
<keyword evidence="1" id="KW-0175">Coiled coil</keyword>
<feature type="domain" description="KfrA N-terminal DNA-binding" evidence="2">
    <location>
        <begin position="9"/>
        <end position="121"/>
    </location>
</feature>
<dbReference type="Pfam" id="PF11740">
    <property type="entry name" value="KfrA_N"/>
    <property type="match status" value="1"/>
</dbReference>
<comment type="caution">
    <text evidence="3">The sequence shown here is derived from an EMBL/GenBank/DDBJ whole genome shotgun (WGS) entry which is preliminary data.</text>
</comment>
<feature type="coiled-coil region" evidence="1">
    <location>
        <begin position="79"/>
        <end position="110"/>
    </location>
</feature>
<reference evidence="3 4" key="1">
    <citation type="submission" date="2014-09" db="EMBL/GenBank/DDBJ databases">
        <title>A draft genome sequence for Xanthomonas axonopodis pv. vasculorum NCPPB 900.</title>
        <authorList>
            <person name="Harrison J."/>
            <person name="Studholme D.J."/>
        </authorList>
    </citation>
    <scope>NUCLEOTIDE SEQUENCE [LARGE SCALE GENOMIC DNA]</scope>
    <source>
        <strain evidence="3 4">NCPPB 900</strain>
    </source>
</reference>
<dbReference type="RefSeq" id="WP_042825181.1">
    <property type="nucleotide sequence ID" value="NZ_KN173626.1"/>
</dbReference>
<sequence length="353" mass="39056">MVESSRITSTEVFDAIEKLLAAGQAPTHMSVRKVLGSRGSGPVLSKFIARWFEEHGAEFFIKVGDARSRKPITDIGAQIRHAAEQAAQVLSDAERQRQEALCAREAAAEQRSVMLDAKEEALFAEQAKMAERASEQERLIHELQSDKTNLVSRLEQARLDRLQVESELRELSSAIAGVRDELGLALQEIAVSQEREQASQLALAEARHERDAASKRFERFEDAYAKILNGIHRLRESGQEQGMNLLNALQKLSERLELHQTQLDASAAELAAASHRARTLEDKLSQSETMLAAAHGEARTLSAALVERMHTIDQLRVERDAALELATSVSSSLATISRYFESNGNHGTEDDPT</sequence>
<dbReference type="AlphaFoldDB" id="A0A098PUS0"/>
<dbReference type="STRING" id="325777.GW15_0221535"/>
<protein>
    <recommendedName>
        <fullName evidence="2">KfrA N-terminal DNA-binding domain-containing protein</fullName>
    </recommendedName>
</protein>
<dbReference type="Proteomes" id="UP000028012">
    <property type="component" value="Unassembled WGS sequence"/>
</dbReference>
<proteinExistence type="predicted"/>
<evidence type="ECO:0000313" key="4">
    <source>
        <dbReference type="Proteomes" id="UP000028012"/>
    </source>
</evidence>
<name>A0A098PUS0_9XANT</name>
<dbReference type="InterPro" id="IPR021104">
    <property type="entry name" value="KfrA_DNA-bd_N"/>
</dbReference>
<evidence type="ECO:0000256" key="1">
    <source>
        <dbReference type="SAM" id="Coils"/>
    </source>
</evidence>
<feature type="coiled-coil region" evidence="1">
    <location>
        <begin position="140"/>
        <end position="223"/>
    </location>
</feature>
<dbReference type="EMBL" id="JPHD02000143">
    <property type="protein sequence ID" value="KGE50348.1"/>
    <property type="molecule type" value="Genomic_DNA"/>
</dbReference>
<gene>
    <name evidence="3" type="ORF">GW15_0221535</name>
</gene>
<evidence type="ECO:0000259" key="2">
    <source>
        <dbReference type="Pfam" id="PF11740"/>
    </source>
</evidence>
<accession>A0A098PUS0</accession>